<evidence type="ECO:0000256" key="6">
    <source>
        <dbReference type="ARBA" id="ARBA00054546"/>
    </source>
</evidence>
<dbReference type="GO" id="GO:0008199">
    <property type="term" value="F:ferric iron binding"/>
    <property type="evidence" value="ECO:0007669"/>
    <property type="project" value="InterPro"/>
</dbReference>
<dbReference type="PROSITE" id="PS50905">
    <property type="entry name" value="FERRITIN_LIKE"/>
    <property type="match status" value="1"/>
</dbReference>
<dbReference type="GO" id="GO:0006826">
    <property type="term" value="P:iron ion transport"/>
    <property type="evidence" value="ECO:0007669"/>
    <property type="project" value="InterPro"/>
</dbReference>
<evidence type="ECO:0000256" key="8">
    <source>
        <dbReference type="RuleBase" id="RU361145"/>
    </source>
</evidence>
<dbReference type="EC" id="1.16.3.2" evidence="8"/>
<keyword evidence="2 8" id="KW-0409">Iron storage</keyword>
<keyword evidence="11" id="KW-1185">Reference proteome</keyword>
<feature type="binding site" evidence="7">
    <location>
        <position position="127"/>
    </location>
    <ligand>
        <name>Fe cation</name>
        <dbReference type="ChEBI" id="CHEBI:24875"/>
        <label>1</label>
    </ligand>
</feature>
<organism evidence="10 11">
    <name type="scientific">Jiulongibacter sediminis</name>
    <dbReference type="NCBI Taxonomy" id="1605367"/>
    <lineage>
        <taxon>Bacteria</taxon>
        <taxon>Pseudomonadati</taxon>
        <taxon>Bacteroidota</taxon>
        <taxon>Cytophagia</taxon>
        <taxon>Cytophagales</taxon>
        <taxon>Leadbetterellaceae</taxon>
        <taxon>Jiulongibacter</taxon>
    </lineage>
</organism>
<dbReference type="InterPro" id="IPR012347">
    <property type="entry name" value="Ferritin-like"/>
</dbReference>
<dbReference type="InterPro" id="IPR009078">
    <property type="entry name" value="Ferritin-like_SF"/>
</dbReference>
<protein>
    <recommendedName>
        <fullName evidence="8">Ferritin</fullName>
        <ecNumber evidence="8">1.16.3.2</ecNumber>
    </recommendedName>
</protein>
<dbReference type="GO" id="GO:0008198">
    <property type="term" value="F:ferrous iron binding"/>
    <property type="evidence" value="ECO:0007669"/>
    <property type="project" value="TreeGrafter"/>
</dbReference>
<dbReference type="FunFam" id="1.20.1260.10:FF:000001">
    <property type="entry name" value="Non-heme ferritin"/>
    <property type="match status" value="1"/>
</dbReference>
<evidence type="ECO:0000259" key="9">
    <source>
        <dbReference type="PROSITE" id="PS50905"/>
    </source>
</evidence>
<gene>
    <name evidence="10" type="ORF">AFM12_09835</name>
</gene>
<keyword evidence="5 7" id="KW-0408">Iron</keyword>
<dbReference type="PANTHER" id="PTHR11431">
    <property type="entry name" value="FERRITIN"/>
    <property type="match status" value="1"/>
</dbReference>
<dbReference type="InterPro" id="IPR009040">
    <property type="entry name" value="Ferritin-like_diiron"/>
</dbReference>
<dbReference type="SUPFAM" id="SSF47240">
    <property type="entry name" value="Ferritin-like"/>
    <property type="match status" value="1"/>
</dbReference>
<dbReference type="InterPro" id="IPR001519">
    <property type="entry name" value="Ferritin"/>
</dbReference>
<comment type="subcellular location">
    <subcellularLocation>
        <location evidence="8">Cytoplasm</location>
    </subcellularLocation>
</comment>
<comment type="catalytic activity">
    <reaction evidence="8">
        <text>4 Fe(2+) + O2 + 6 H2O = 4 iron(III) oxide-hydroxide + 12 H(+)</text>
        <dbReference type="Rhea" id="RHEA:11972"/>
        <dbReference type="ChEBI" id="CHEBI:15377"/>
        <dbReference type="ChEBI" id="CHEBI:15378"/>
        <dbReference type="ChEBI" id="CHEBI:15379"/>
        <dbReference type="ChEBI" id="CHEBI:29033"/>
        <dbReference type="ChEBI" id="CHEBI:78619"/>
        <dbReference type="EC" id="1.16.3.2"/>
    </reaction>
</comment>
<name>A0A0P7BNR0_9BACT</name>
<dbReference type="EMBL" id="LGTQ01000006">
    <property type="protein sequence ID" value="KPM48855.1"/>
    <property type="molecule type" value="Genomic_DNA"/>
</dbReference>
<feature type="binding site" evidence="7">
    <location>
        <position position="17"/>
    </location>
    <ligand>
        <name>Fe cation</name>
        <dbReference type="ChEBI" id="CHEBI:24875"/>
        <label>1</label>
    </ligand>
</feature>
<dbReference type="OrthoDB" id="9801481at2"/>
<evidence type="ECO:0000256" key="3">
    <source>
        <dbReference type="ARBA" id="ARBA00022723"/>
    </source>
</evidence>
<dbReference type="PANTHER" id="PTHR11431:SF127">
    <property type="entry name" value="BACTERIAL NON-HEME FERRITIN"/>
    <property type="match status" value="1"/>
</dbReference>
<evidence type="ECO:0000256" key="5">
    <source>
        <dbReference type="ARBA" id="ARBA00023004"/>
    </source>
</evidence>
<dbReference type="RefSeq" id="WP_055147345.1">
    <property type="nucleotide sequence ID" value="NZ_CAKZPM010000032.1"/>
</dbReference>
<feature type="binding site" evidence="7">
    <location>
        <position position="53"/>
    </location>
    <ligand>
        <name>Fe cation</name>
        <dbReference type="ChEBI" id="CHEBI:24875"/>
        <label>1</label>
    </ligand>
</feature>
<dbReference type="Pfam" id="PF00210">
    <property type="entry name" value="Ferritin"/>
    <property type="match status" value="1"/>
</dbReference>
<evidence type="ECO:0000313" key="10">
    <source>
        <dbReference type="EMBL" id="KPM48855.1"/>
    </source>
</evidence>
<dbReference type="InterPro" id="IPR008331">
    <property type="entry name" value="Ferritin_DPS_dom"/>
</dbReference>
<comment type="caution">
    <text evidence="10">The sequence shown here is derived from an EMBL/GenBank/DDBJ whole genome shotgun (WGS) entry which is preliminary data.</text>
</comment>
<sequence length="167" mass="19336">MISKKMEQMLNEQYNKEVYSAHLYLSMCSYFLDRDLDGFANYFKVQAQEELQHAEKQFDYLHEVDAKITMMAIDAPPSEFASIEDCFEQTLAHEKLVTKSIYTLVKQALDEGDFATHTFLQWFVTEQVEEEATVKNLLMKLKMIGDNSSALYLLNDELLKRQLGPAA</sequence>
<dbReference type="GO" id="GO:0005829">
    <property type="term" value="C:cytosol"/>
    <property type="evidence" value="ECO:0007669"/>
    <property type="project" value="TreeGrafter"/>
</dbReference>
<dbReference type="InterPro" id="IPR041719">
    <property type="entry name" value="Ferritin_prok"/>
</dbReference>
<evidence type="ECO:0000256" key="1">
    <source>
        <dbReference type="ARBA" id="ARBA00006950"/>
    </source>
</evidence>
<dbReference type="GO" id="GO:0006879">
    <property type="term" value="P:intracellular iron ion homeostasis"/>
    <property type="evidence" value="ECO:0007669"/>
    <property type="project" value="UniProtKB-KW"/>
</dbReference>
<dbReference type="Gene3D" id="1.20.1260.10">
    <property type="match status" value="1"/>
</dbReference>
<evidence type="ECO:0000256" key="4">
    <source>
        <dbReference type="ARBA" id="ARBA00023002"/>
    </source>
</evidence>
<evidence type="ECO:0000256" key="2">
    <source>
        <dbReference type="ARBA" id="ARBA00022434"/>
    </source>
</evidence>
<feature type="binding site" evidence="7">
    <location>
        <position position="50"/>
    </location>
    <ligand>
        <name>Fe cation</name>
        <dbReference type="ChEBI" id="CHEBI:24875"/>
        <label>1</label>
    </ligand>
</feature>
<feature type="domain" description="Ferritin-like diiron" evidence="9">
    <location>
        <begin position="1"/>
        <end position="145"/>
    </location>
</feature>
<keyword evidence="4" id="KW-0560">Oxidoreductase</keyword>
<dbReference type="GO" id="GO:0042802">
    <property type="term" value="F:identical protein binding"/>
    <property type="evidence" value="ECO:0007669"/>
    <property type="project" value="UniProtKB-ARBA"/>
</dbReference>
<evidence type="ECO:0000313" key="11">
    <source>
        <dbReference type="Proteomes" id="UP000050454"/>
    </source>
</evidence>
<keyword evidence="3 7" id="KW-0479">Metal-binding</keyword>
<dbReference type="Proteomes" id="UP000050454">
    <property type="component" value="Unassembled WGS sequence"/>
</dbReference>
<dbReference type="GO" id="GO:0004322">
    <property type="term" value="F:ferroxidase activity"/>
    <property type="evidence" value="ECO:0007669"/>
    <property type="project" value="TreeGrafter"/>
</dbReference>
<proteinExistence type="inferred from homology"/>
<comment type="function">
    <text evidence="6">May alleviate iron toxicity in the presence of oxygen.</text>
</comment>
<dbReference type="STRING" id="1605367.AFM12_09835"/>
<accession>A0A0P7BNR0</accession>
<feature type="binding site" evidence="7">
    <location>
        <position position="94"/>
    </location>
    <ligand>
        <name>Fe cation</name>
        <dbReference type="ChEBI" id="CHEBI:24875"/>
        <label>1</label>
    </ligand>
</feature>
<dbReference type="AlphaFoldDB" id="A0A0P7BNR0"/>
<dbReference type="CDD" id="cd01055">
    <property type="entry name" value="Nonheme_Ferritin"/>
    <property type="match status" value="1"/>
</dbReference>
<keyword evidence="8" id="KW-0963">Cytoplasm</keyword>
<evidence type="ECO:0000256" key="7">
    <source>
        <dbReference type="PIRSR" id="PIRSR601519-1"/>
    </source>
</evidence>
<comment type="function">
    <text evidence="8">Iron-storage protein.</text>
</comment>
<comment type="similarity">
    <text evidence="1 8">Belongs to the ferritin family. Prokaryotic subfamily.</text>
</comment>
<reference evidence="10 11" key="1">
    <citation type="submission" date="2015-07" db="EMBL/GenBank/DDBJ databases">
        <title>The draft genome sequence of Leadbetterella sp. JN14-9.</title>
        <authorList>
            <person name="Liu Y."/>
            <person name="Du J."/>
            <person name="Shao Z."/>
        </authorList>
    </citation>
    <scope>NUCLEOTIDE SEQUENCE [LARGE SCALE GENOMIC DNA]</scope>
    <source>
        <strain evidence="10 11">JN14-9</strain>
    </source>
</reference>